<dbReference type="KEGG" id="aia:AWH56_021640"/>
<dbReference type="AlphaFoldDB" id="A0A1S2MES6"/>
<dbReference type="OrthoDB" id="1100174at2"/>
<dbReference type="EMBL" id="LQXD01000003">
    <property type="protein sequence ID" value="OIJ23211.1"/>
    <property type="molecule type" value="Genomic_DNA"/>
</dbReference>
<evidence type="ECO:0000313" key="3">
    <source>
        <dbReference type="EMBL" id="QOY35266.1"/>
    </source>
</evidence>
<dbReference type="EMBL" id="CP063356">
    <property type="protein sequence ID" value="QOY35266.1"/>
    <property type="molecule type" value="Genomic_DNA"/>
</dbReference>
<keyword evidence="1" id="KW-1133">Transmembrane helix</keyword>
<proteinExistence type="predicted"/>
<gene>
    <name evidence="2" type="ORF">AWH56_01810</name>
    <name evidence="3" type="ORF">AWH56_021640</name>
</gene>
<dbReference type="Proteomes" id="UP000180175">
    <property type="component" value="Chromosome"/>
</dbReference>
<feature type="transmembrane region" description="Helical" evidence="1">
    <location>
        <begin position="9"/>
        <end position="30"/>
    </location>
</feature>
<evidence type="ECO:0000256" key="1">
    <source>
        <dbReference type="SAM" id="Phobius"/>
    </source>
</evidence>
<feature type="transmembrane region" description="Helical" evidence="1">
    <location>
        <begin position="124"/>
        <end position="147"/>
    </location>
</feature>
<name>A0A1S2MES6_9BACI</name>
<feature type="transmembrane region" description="Helical" evidence="1">
    <location>
        <begin position="50"/>
        <end position="69"/>
    </location>
</feature>
<reference evidence="2 4" key="1">
    <citation type="submission" date="2016-10" db="EMBL/GenBank/DDBJ databases">
        <title>Draft genome sequences of four alkaliphilic bacteria belonging to the Anaerobacillus genus.</title>
        <authorList>
            <person name="Bassil N.M."/>
            <person name="Lloyd J.R."/>
        </authorList>
    </citation>
    <scope>NUCLEOTIDE SEQUENCE [LARGE SCALE GENOMIC DNA]</scope>
    <source>
        <strain evidence="2 4">NB2006</strain>
    </source>
</reference>
<keyword evidence="4" id="KW-1185">Reference proteome</keyword>
<dbReference type="Pfam" id="PF11188">
    <property type="entry name" value="DUF2975"/>
    <property type="match status" value="1"/>
</dbReference>
<feature type="transmembrane region" description="Helical" evidence="1">
    <location>
        <begin position="99"/>
        <end position="118"/>
    </location>
</feature>
<organism evidence="2 4">
    <name type="scientific">Anaerobacillus isosaccharinicus</name>
    <dbReference type="NCBI Taxonomy" id="1532552"/>
    <lineage>
        <taxon>Bacteria</taxon>
        <taxon>Bacillati</taxon>
        <taxon>Bacillota</taxon>
        <taxon>Bacilli</taxon>
        <taxon>Bacillales</taxon>
        <taxon>Bacillaceae</taxon>
        <taxon>Anaerobacillus</taxon>
    </lineage>
</organism>
<evidence type="ECO:0000313" key="4">
    <source>
        <dbReference type="Proteomes" id="UP000180175"/>
    </source>
</evidence>
<reference evidence="3 4" key="3">
    <citation type="journal article" date="2019" name="Int. J. Syst. Evol. Microbiol.">
        <title>Anaerobacillus isosaccharinicus sp. nov., an alkaliphilic bacterium which degrades isosaccharinic acid.</title>
        <authorList>
            <person name="Bassil N.M."/>
            <person name="Lloyd J.R."/>
        </authorList>
    </citation>
    <scope>NUCLEOTIDE SEQUENCE [LARGE SCALE GENOMIC DNA]</scope>
    <source>
        <strain evidence="3 4">NB2006</strain>
    </source>
</reference>
<sequence>MKRNLGSTLFLKVAVIFIGIPVLALCLFLLPQIANEANEALEKGSDVALVVYGILMIMYVSVIPFYFALYQSFNLLSYIDRNQAFSELSVRALKKIKNCAIIISLLYVVALPFVYILAEVDDAPGLIIVGMAMIFAPMVVAVFAAVLQRLLQEAINIKSENDLTV</sequence>
<dbReference type="RefSeq" id="WP_071315552.1">
    <property type="nucleotide sequence ID" value="NZ_CP063356.2"/>
</dbReference>
<keyword evidence="1" id="KW-0472">Membrane</keyword>
<dbReference type="InterPro" id="IPR021354">
    <property type="entry name" value="DUF2975"/>
</dbReference>
<evidence type="ECO:0000313" key="2">
    <source>
        <dbReference type="EMBL" id="OIJ23211.1"/>
    </source>
</evidence>
<protein>
    <submittedName>
        <fullName evidence="3">DUF2975 domain-containing protein</fullName>
    </submittedName>
</protein>
<reference evidence="3" key="4">
    <citation type="submission" date="2020-10" db="EMBL/GenBank/DDBJ databases">
        <authorList>
            <person name="Bassil N.M."/>
            <person name="Lloyd J.R."/>
        </authorList>
    </citation>
    <scope>NUCLEOTIDE SEQUENCE</scope>
    <source>
        <strain evidence="3">NB2006</strain>
    </source>
</reference>
<reference evidence="3 4" key="2">
    <citation type="journal article" date="2017" name="Genome Announc.">
        <title>Draft Genome Sequences of Four Alkaliphilic Bacteria Belonging to the Anaerobacillus Genus.</title>
        <authorList>
            <person name="Bassil N.M."/>
            <person name="Lloyd J.R."/>
        </authorList>
    </citation>
    <scope>NUCLEOTIDE SEQUENCE [LARGE SCALE GENOMIC DNA]</scope>
    <source>
        <strain evidence="3 4">NB2006</strain>
    </source>
</reference>
<keyword evidence="1" id="KW-0812">Transmembrane</keyword>
<accession>A0A1S2MES6</accession>